<dbReference type="AlphaFoldDB" id="D6A5Y0"/>
<dbReference type="EMBL" id="DS999641">
    <property type="protein sequence ID" value="EFE65931.2"/>
    <property type="molecule type" value="Genomic_DNA"/>
</dbReference>
<name>D6A5Y0_STRV1</name>
<accession>D6A5Y0</accession>
<feature type="compositionally biased region" description="Low complexity" evidence="1">
    <location>
        <begin position="69"/>
        <end position="88"/>
    </location>
</feature>
<protein>
    <submittedName>
        <fullName evidence="2">Predicted protein</fullName>
    </submittedName>
</protein>
<sequence length="105" mass="10842">MPPGGPAGSASWLNLGRELNPRTGLRQGFGRTPPTLAAPLDSSVPGMNHSAARALPTPPHRSLPEQESRPMTPDSPSSPPSSALPASSGKINTTSVDLLTFLLLP</sequence>
<reference evidence="3" key="1">
    <citation type="submission" date="2008-12" db="EMBL/GenBank/DDBJ databases">
        <title>Annotation of Streptomyces ghanaensis ATCC 14672.</title>
        <authorList>
            <consortium name="The Broad Institute Genome Sequencing Platform"/>
            <consortium name="Broad Institute Microbial Sequencing Center"/>
            <person name="Fischbach M."/>
            <person name="Ward D."/>
            <person name="Young S."/>
            <person name="Kodira C.D."/>
            <person name="Zeng Q."/>
            <person name="Koehrsen M."/>
            <person name="Godfrey P."/>
            <person name="Alvarado L."/>
            <person name="Berlin A.M."/>
            <person name="Borenstein D."/>
            <person name="Chen Z."/>
            <person name="Engels R."/>
            <person name="Freedman E."/>
            <person name="Gellesch M."/>
            <person name="Goldberg J."/>
            <person name="Griggs A."/>
            <person name="Gujja S."/>
            <person name="Heiman D.I."/>
            <person name="Hepburn T.A."/>
            <person name="Howarth C."/>
            <person name="Jen D."/>
            <person name="Larson L."/>
            <person name="Lewis B."/>
            <person name="Mehta T."/>
            <person name="Park D."/>
            <person name="Pearson M."/>
            <person name="Roberts A."/>
            <person name="Saif S."/>
            <person name="Shea T.D."/>
            <person name="Shenoy N."/>
            <person name="Sisk P."/>
            <person name="Stolte C."/>
            <person name="Sykes S.N."/>
            <person name="Walk T."/>
            <person name="White J."/>
            <person name="Yandava C."/>
            <person name="Straight P."/>
            <person name="Clardy J."/>
            <person name="Hung D."/>
            <person name="Kolter R."/>
            <person name="Mekalanos J."/>
            <person name="Walker S."/>
            <person name="Walsh C.T."/>
            <person name="Wieland B.L.C."/>
            <person name="Ilzarbe M."/>
            <person name="Galagan J."/>
            <person name="Nusbaum C."/>
            <person name="Birren B."/>
        </authorList>
    </citation>
    <scope>NUCLEOTIDE SEQUENCE [LARGE SCALE GENOMIC DNA]</scope>
    <source>
        <strain evidence="3">ATCC 14672 / DSM 40746 / JCM 4963 / KCTC 9882 / NRRL B-12104 / FH 1290</strain>
    </source>
</reference>
<evidence type="ECO:0000313" key="3">
    <source>
        <dbReference type="Proteomes" id="UP000003824"/>
    </source>
</evidence>
<evidence type="ECO:0000313" key="2">
    <source>
        <dbReference type="EMBL" id="EFE65931.2"/>
    </source>
</evidence>
<organism evidence="2 3">
    <name type="scientific">Streptomyces viridosporus (strain ATCC 14672 / DSM 40746 / JCM 4963 / KCTC 9882 / NRRL B-12104 / FH 1290)</name>
    <name type="common">Streptomyces ghanaensis</name>
    <dbReference type="NCBI Taxonomy" id="566461"/>
    <lineage>
        <taxon>Bacteria</taxon>
        <taxon>Bacillati</taxon>
        <taxon>Actinomycetota</taxon>
        <taxon>Actinomycetes</taxon>
        <taxon>Kitasatosporales</taxon>
        <taxon>Streptomycetaceae</taxon>
        <taxon>Streptomyces</taxon>
    </lineage>
</organism>
<evidence type="ECO:0000256" key="1">
    <source>
        <dbReference type="SAM" id="MobiDB-lite"/>
    </source>
</evidence>
<feature type="region of interest" description="Disordered" evidence="1">
    <location>
        <begin position="1"/>
        <end position="91"/>
    </location>
</feature>
<gene>
    <name evidence="2" type="ORF">SSFG_01184</name>
</gene>
<dbReference type="Proteomes" id="UP000003824">
    <property type="component" value="Unassembled WGS sequence"/>
</dbReference>
<proteinExistence type="predicted"/>